<evidence type="ECO:0000259" key="7">
    <source>
        <dbReference type="Pfam" id="PF01292"/>
    </source>
</evidence>
<evidence type="ECO:0000256" key="6">
    <source>
        <dbReference type="SAM" id="Phobius"/>
    </source>
</evidence>
<feature type="transmembrane region" description="Helical" evidence="6">
    <location>
        <begin position="126"/>
        <end position="147"/>
    </location>
</feature>
<dbReference type="EMBL" id="JBHTJT010000049">
    <property type="protein sequence ID" value="MFD0981921.1"/>
    <property type="molecule type" value="Genomic_DNA"/>
</dbReference>
<feature type="transmembrane region" description="Helical" evidence="6">
    <location>
        <begin position="52"/>
        <end position="76"/>
    </location>
</feature>
<keyword evidence="2" id="KW-1003">Cell membrane</keyword>
<feature type="transmembrane region" description="Helical" evidence="6">
    <location>
        <begin position="21"/>
        <end position="40"/>
    </location>
</feature>
<evidence type="ECO:0000256" key="3">
    <source>
        <dbReference type="ARBA" id="ARBA00022692"/>
    </source>
</evidence>
<gene>
    <name evidence="8" type="ORF">ACFQ2S_20000</name>
</gene>
<feature type="transmembrane region" description="Helical" evidence="6">
    <location>
        <begin position="159"/>
        <end position="185"/>
    </location>
</feature>
<dbReference type="InterPro" id="IPR051542">
    <property type="entry name" value="Hydrogenase_cytochrome"/>
</dbReference>
<reference evidence="9" key="1">
    <citation type="journal article" date="2019" name="Int. J. Syst. Evol. Microbiol.">
        <title>The Global Catalogue of Microorganisms (GCM) 10K type strain sequencing project: providing services to taxonomists for standard genome sequencing and annotation.</title>
        <authorList>
            <consortium name="The Broad Institute Genomics Platform"/>
            <consortium name="The Broad Institute Genome Sequencing Center for Infectious Disease"/>
            <person name="Wu L."/>
            <person name="Ma J."/>
        </authorList>
    </citation>
    <scope>NUCLEOTIDE SEQUENCE [LARGE SCALE GENOMIC DNA]</scope>
    <source>
        <strain evidence="9">CCUG 60524</strain>
    </source>
</reference>
<keyword evidence="9" id="KW-1185">Reference proteome</keyword>
<dbReference type="RefSeq" id="WP_386077234.1">
    <property type="nucleotide sequence ID" value="NZ_JBHTJT010000049.1"/>
</dbReference>
<dbReference type="Pfam" id="PF01292">
    <property type="entry name" value="Ni_hydr_CYTB"/>
    <property type="match status" value="1"/>
</dbReference>
<dbReference type="SUPFAM" id="SSF81342">
    <property type="entry name" value="Transmembrane di-heme cytochromes"/>
    <property type="match status" value="1"/>
</dbReference>
<dbReference type="InterPro" id="IPR016174">
    <property type="entry name" value="Di-haem_cyt_TM"/>
</dbReference>
<keyword evidence="5 6" id="KW-0472">Membrane</keyword>
<proteinExistence type="predicted"/>
<evidence type="ECO:0000256" key="1">
    <source>
        <dbReference type="ARBA" id="ARBA00004651"/>
    </source>
</evidence>
<comment type="subcellular location">
    <subcellularLocation>
        <location evidence="1">Cell membrane</location>
        <topology evidence="1">Multi-pass membrane protein</topology>
    </subcellularLocation>
</comment>
<evidence type="ECO:0000256" key="5">
    <source>
        <dbReference type="ARBA" id="ARBA00023136"/>
    </source>
</evidence>
<feature type="domain" description="Cytochrome b561 bacterial/Ni-hydrogenase" evidence="7">
    <location>
        <begin position="15"/>
        <end position="200"/>
    </location>
</feature>
<organism evidence="8 9">
    <name type="scientific">Tropicimonas aquimaris</name>
    <dbReference type="NCBI Taxonomy" id="914152"/>
    <lineage>
        <taxon>Bacteria</taxon>
        <taxon>Pseudomonadati</taxon>
        <taxon>Pseudomonadota</taxon>
        <taxon>Alphaproteobacteria</taxon>
        <taxon>Rhodobacterales</taxon>
        <taxon>Roseobacteraceae</taxon>
        <taxon>Tropicimonas</taxon>
    </lineage>
</organism>
<dbReference type="PANTHER" id="PTHR30485">
    <property type="entry name" value="NI/FE-HYDROGENASE 1 B-TYPE CYTOCHROME SUBUNIT"/>
    <property type="match status" value="1"/>
</dbReference>
<keyword evidence="3 6" id="KW-0812">Transmembrane</keyword>
<name>A0ABW3IWE6_9RHOB</name>
<keyword evidence="4 6" id="KW-1133">Transmembrane helix</keyword>
<accession>A0ABW3IWE6</accession>
<dbReference type="Proteomes" id="UP001597108">
    <property type="component" value="Unassembled WGS sequence"/>
</dbReference>
<dbReference type="InterPro" id="IPR011577">
    <property type="entry name" value="Cyt_b561_bac/Ni-Hgenase"/>
</dbReference>
<comment type="caution">
    <text evidence="8">The sequence shown here is derived from an EMBL/GenBank/DDBJ whole genome shotgun (WGS) entry which is preliminary data.</text>
</comment>
<evidence type="ECO:0000313" key="9">
    <source>
        <dbReference type="Proteomes" id="UP001597108"/>
    </source>
</evidence>
<evidence type="ECO:0000256" key="4">
    <source>
        <dbReference type="ARBA" id="ARBA00022989"/>
    </source>
</evidence>
<sequence length="210" mass="24002">MADTHTSDSRGVYLFPLFERFWHWCQAALIIFLMATGAEIHGFWTWLSFERALNLHVMAAFALVVLWVFAIFWHIVTGQWRHYVPTTKGLWKVISFYATGIFIGAPHPFQPSTRRKHNPMQAMAYLGFKLVIAPGIWISGLILWLYGKFPALYPEALPILWVNAVHVAAAFLIAAFLIAHLYLITTGETVFAQLRAMITGWDRHGKAEED</sequence>
<protein>
    <submittedName>
        <fullName evidence="8">Cytochrome b/b6 domain-containing protein</fullName>
    </submittedName>
</protein>
<dbReference type="PANTHER" id="PTHR30485:SF1">
    <property type="entry name" value="CYTOCHROME YDHU-RELATED"/>
    <property type="match status" value="1"/>
</dbReference>
<evidence type="ECO:0000313" key="8">
    <source>
        <dbReference type="EMBL" id="MFD0981921.1"/>
    </source>
</evidence>
<evidence type="ECO:0000256" key="2">
    <source>
        <dbReference type="ARBA" id="ARBA00022475"/>
    </source>
</evidence>
<dbReference type="Gene3D" id="1.20.950.20">
    <property type="entry name" value="Transmembrane di-heme cytochromes, Chain C"/>
    <property type="match status" value="1"/>
</dbReference>